<gene>
    <name evidence="2" type="ORF">LAUMK42_01343</name>
</gene>
<feature type="region of interest" description="Disordered" evidence="1">
    <location>
        <begin position="170"/>
        <end position="210"/>
    </location>
</feature>
<evidence type="ECO:0000313" key="3">
    <source>
        <dbReference type="Proteomes" id="UP000279331"/>
    </source>
</evidence>
<accession>A0AB38UQ40</accession>
<evidence type="ECO:0000256" key="1">
    <source>
        <dbReference type="SAM" id="MobiDB-lite"/>
    </source>
</evidence>
<dbReference type="Gene3D" id="3.40.630.30">
    <property type="match status" value="1"/>
</dbReference>
<evidence type="ECO:0008006" key="4">
    <source>
        <dbReference type="Google" id="ProtNLM"/>
    </source>
</evidence>
<dbReference type="EMBL" id="UPHL01000036">
    <property type="protein sequence ID" value="VAZ82536.1"/>
    <property type="molecule type" value="Genomic_DNA"/>
</dbReference>
<protein>
    <recommendedName>
        <fullName evidence="4">N-acetyltransferase domain-containing protein</fullName>
    </recommendedName>
</protein>
<feature type="compositionally biased region" description="Basic and acidic residues" evidence="1">
    <location>
        <begin position="188"/>
        <end position="198"/>
    </location>
</feature>
<organism evidence="2 3">
    <name type="scientific">Mycobacterium persicum</name>
    <dbReference type="NCBI Taxonomy" id="1487726"/>
    <lineage>
        <taxon>Bacteria</taxon>
        <taxon>Bacillati</taxon>
        <taxon>Actinomycetota</taxon>
        <taxon>Actinomycetes</taxon>
        <taxon>Mycobacteriales</taxon>
        <taxon>Mycobacteriaceae</taxon>
        <taxon>Mycobacterium</taxon>
    </lineage>
</organism>
<evidence type="ECO:0000313" key="2">
    <source>
        <dbReference type="EMBL" id="VAZ82536.1"/>
    </source>
</evidence>
<proteinExistence type="predicted"/>
<name>A0AB38UQ40_9MYCO</name>
<dbReference type="Proteomes" id="UP000279331">
    <property type="component" value="Unassembled WGS sequence"/>
</dbReference>
<dbReference type="AlphaFoldDB" id="A0AB38UQ40"/>
<sequence length="210" mass="23820">MTENIRGAILEDIVDIVAMVHHLAGFERVADQCMLTETQMYTALFGPSPTVRGHVVDSDGQVAANSVVVSELLHLGRCRRRLSRRSLCAAELSPPWPLPQAAGHTGRRMPRQRLHTAALSRAELEFRCLRCRSPLRRDRWIAAARVDHLSAVRAGLGCVGRTAVIAAGHPAQRRRAEEQYQNRQRHDRYRDPERRLPRADAQIPRHRQQQ</sequence>
<comment type="caution">
    <text evidence="2">The sequence shown here is derived from an EMBL/GenBank/DDBJ whole genome shotgun (WGS) entry which is preliminary data.</text>
</comment>
<reference evidence="2 3" key="1">
    <citation type="submission" date="2018-09" db="EMBL/GenBank/DDBJ databases">
        <authorList>
            <person name="Tagini F."/>
        </authorList>
    </citation>
    <scope>NUCLEOTIDE SEQUENCE [LARGE SCALE GENOMIC DNA]</scope>
    <source>
        <strain evidence="2 3">MK42</strain>
    </source>
</reference>